<name>A0A915HR87_ROMCU</name>
<evidence type="ECO:0000313" key="1">
    <source>
        <dbReference type="Proteomes" id="UP000887565"/>
    </source>
</evidence>
<dbReference type="WBParaSite" id="nRc.2.0.1.t03955-RA">
    <property type="protein sequence ID" value="nRc.2.0.1.t03955-RA"/>
    <property type="gene ID" value="nRc.2.0.1.g03955"/>
</dbReference>
<accession>A0A915HR87</accession>
<organism evidence="1 2">
    <name type="scientific">Romanomermis culicivorax</name>
    <name type="common">Nematode worm</name>
    <dbReference type="NCBI Taxonomy" id="13658"/>
    <lineage>
        <taxon>Eukaryota</taxon>
        <taxon>Metazoa</taxon>
        <taxon>Ecdysozoa</taxon>
        <taxon>Nematoda</taxon>
        <taxon>Enoplea</taxon>
        <taxon>Dorylaimia</taxon>
        <taxon>Mermithida</taxon>
        <taxon>Mermithoidea</taxon>
        <taxon>Mermithidae</taxon>
        <taxon>Romanomermis</taxon>
    </lineage>
</organism>
<evidence type="ECO:0000313" key="2">
    <source>
        <dbReference type="WBParaSite" id="nRc.2.0.1.t03955-RA"/>
    </source>
</evidence>
<sequence length="95" mass="11077">MIKELTKVLEDCGRMSPRLVGCMAMQDTANTFIRKTLHYSKVNVGYWIYVTFKSPFSQQSTSMHGRQYSGRRCWLISRNGGYMGLQLCLETERQR</sequence>
<proteinExistence type="predicted"/>
<keyword evidence="1" id="KW-1185">Reference proteome</keyword>
<dbReference type="AlphaFoldDB" id="A0A915HR87"/>
<dbReference type="Proteomes" id="UP000887565">
    <property type="component" value="Unplaced"/>
</dbReference>
<protein>
    <submittedName>
        <fullName evidence="2">Uncharacterized protein</fullName>
    </submittedName>
</protein>
<reference evidence="2" key="1">
    <citation type="submission" date="2022-11" db="UniProtKB">
        <authorList>
            <consortium name="WormBaseParasite"/>
        </authorList>
    </citation>
    <scope>IDENTIFICATION</scope>
</reference>